<dbReference type="SUPFAM" id="SSF49785">
    <property type="entry name" value="Galactose-binding domain-like"/>
    <property type="match status" value="1"/>
</dbReference>
<evidence type="ECO:0000256" key="9">
    <source>
        <dbReference type="ARBA" id="ARBA00022771"/>
    </source>
</evidence>
<evidence type="ECO:0000256" key="3">
    <source>
        <dbReference type="ARBA" id="ARBA00004906"/>
    </source>
</evidence>
<dbReference type="PROSITE" id="PS50089">
    <property type="entry name" value="ZF_RING_2"/>
    <property type="match status" value="1"/>
</dbReference>
<evidence type="ECO:0000256" key="1">
    <source>
        <dbReference type="ARBA" id="ARBA00000333"/>
    </source>
</evidence>
<dbReference type="STRING" id="568069.A0A1J1HTD2"/>
<dbReference type="GO" id="GO:0030424">
    <property type="term" value="C:axon"/>
    <property type="evidence" value="ECO:0007669"/>
    <property type="project" value="UniProtKB-SubCell"/>
</dbReference>
<dbReference type="GO" id="GO:0005886">
    <property type="term" value="C:plasma membrane"/>
    <property type="evidence" value="ECO:0007669"/>
    <property type="project" value="TreeGrafter"/>
</dbReference>
<dbReference type="Gene3D" id="2.60.120.260">
    <property type="entry name" value="Galactose-binding domain-like"/>
    <property type="match status" value="1"/>
</dbReference>
<feature type="compositionally biased region" description="Polar residues" evidence="15">
    <location>
        <begin position="893"/>
        <end position="903"/>
    </location>
</feature>
<dbReference type="InterPro" id="IPR014756">
    <property type="entry name" value="Ig_E-set"/>
</dbReference>
<keyword evidence="12" id="KW-0966">Cell projection</keyword>
<dbReference type="InterPro" id="IPR004939">
    <property type="entry name" value="APC_su10/DOC_dom"/>
</dbReference>
<dbReference type="CDD" id="cd16463">
    <property type="entry name" value="RING-H2_PHR"/>
    <property type="match status" value="1"/>
</dbReference>
<proteinExistence type="inferred from homology"/>
<dbReference type="CDD" id="cd19799">
    <property type="entry name" value="Bbox2_MYCBP2"/>
    <property type="match status" value="1"/>
</dbReference>
<dbReference type="GO" id="GO:0008582">
    <property type="term" value="P:regulation of synaptic assembly at neuromuscular junction"/>
    <property type="evidence" value="ECO:0007669"/>
    <property type="project" value="TreeGrafter"/>
</dbReference>
<dbReference type="GO" id="GO:0099174">
    <property type="term" value="P:regulation of presynapse organization"/>
    <property type="evidence" value="ECO:0007669"/>
    <property type="project" value="UniProtKB-ARBA"/>
</dbReference>
<dbReference type="InterPro" id="IPR001841">
    <property type="entry name" value="Znf_RING"/>
</dbReference>
<dbReference type="EC" id="2.3.2.33" evidence="5"/>
<dbReference type="FunFam" id="3.30.40.10:FF:000078">
    <property type="entry name" value="E3 ubiquitin-protein ligase MYCBP2 isoform X1"/>
    <property type="match status" value="1"/>
</dbReference>
<keyword evidence="8" id="KW-0677">Repeat</keyword>
<evidence type="ECO:0000256" key="2">
    <source>
        <dbReference type="ARBA" id="ARBA00004489"/>
    </source>
</evidence>
<dbReference type="OrthoDB" id="6050183at2759"/>
<evidence type="ECO:0000256" key="12">
    <source>
        <dbReference type="ARBA" id="ARBA00023273"/>
    </source>
</evidence>
<reference evidence="18 19" key="1">
    <citation type="submission" date="2015-04" db="EMBL/GenBank/DDBJ databases">
        <authorList>
            <person name="Syromyatnikov M.Y."/>
            <person name="Popov V.N."/>
        </authorList>
    </citation>
    <scope>NUCLEOTIDE SEQUENCE [LARGE SCALE GENOMIC DNA]</scope>
</reference>
<dbReference type="SUPFAM" id="SSF57850">
    <property type="entry name" value="RING/U-box"/>
    <property type="match status" value="1"/>
</dbReference>
<dbReference type="Proteomes" id="UP000183832">
    <property type="component" value="Unassembled WGS sequence"/>
</dbReference>
<keyword evidence="19" id="KW-1185">Reference proteome</keyword>
<dbReference type="GO" id="GO:0008270">
    <property type="term" value="F:zinc ion binding"/>
    <property type="evidence" value="ECO:0007669"/>
    <property type="project" value="UniProtKB-KW"/>
</dbReference>
<evidence type="ECO:0000256" key="4">
    <source>
        <dbReference type="ARBA" id="ARBA00005415"/>
    </source>
</evidence>
<feature type="domain" description="RING-type" evidence="16">
    <location>
        <begin position="2080"/>
        <end position="2131"/>
    </location>
</feature>
<dbReference type="PANTHER" id="PTHR45943">
    <property type="entry name" value="E3 UBIQUITIN-PROTEIN LIGASE MYCBP2"/>
    <property type="match status" value="1"/>
</dbReference>
<dbReference type="SMART" id="SM01337">
    <property type="entry name" value="APC10"/>
    <property type="match status" value="1"/>
</dbReference>
<evidence type="ECO:0000256" key="8">
    <source>
        <dbReference type="ARBA" id="ARBA00022737"/>
    </source>
</evidence>
<protein>
    <recommendedName>
        <fullName evidence="5">RCR-type E3 ubiquitin transferase</fullName>
        <ecNumber evidence="5">2.3.2.33</ecNumber>
    </recommendedName>
</protein>
<gene>
    <name evidence="18" type="ORF">CLUMA_CG004931</name>
</gene>
<evidence type="ECO:0000256" key="6">
    <source>
        <dbReference type="ARBA" id="ARBA00022679"/>
    </source>
</evidence>
<dbReference type="GO" id="GO:0007411">
    <property type="term" value="P:axon guidance"/>
    <property type="evidence" value="ECO:0007669"/>
    <property type="project" value="TreeGrafter"/>
</dbReference>
<dbReference type="Gene3D" id="2.60.40.10">
    <property type="entry name" value="Immunoglobulins"/>
    <property type="match status" value="1"/>
</dbReference>
<evidence type="ECO:0000256" key="7">
    <source>
        <dbReference type="ARBA" id="ARBA00022723"/>
    </source>
</evidence>
<comment type="similarity">
    <text evidence="4">Belongs to the RING-Cys relay (RCR) family.</text>
</comment>
<evidence type="ECO:0000256" key="11">
    <source>
        <dbReference type="ARBA" id="ARBA00022833"/>
    </source>
</evidence>
<dbReference type="SUPFAM" id="SSF81296">
    <property type="entry name" value="E set domains"/>
    <property type="match status" value="1"/>
</dbReference>
<sequence>MLFISEQSHEKQFLKDFVFLAPDSAGARLASWIQPESRLDPNRCELKFFQDPIQSGWPTKLVIETRDQYGEIVYVPNMRIQLKLVHSSNFSIDKRYNKIPSDHHYFIPLSKVNYMPVIKEKEKICIKSITAMKAYSQCSFEELRLHTPIQNKTSNLITAKDYGDHSYSILWTPEAPGNYTINIIIDGVQVNENYNVNVINANIPPPIKGNAIKKIQPQYKYRRYYAEYTSGLRIRLHPTLQADQIGVIKINDVVSFIEEIENGDGLWVKLSTDAIRKYCASSWYPMEAWCLAYNKHFDKRLLFALIEPNGEMEVNQTDDMNNVKLFQENFSGDFERLNVLKEEQINIYTDTSKISDDEKPPKFEDIVESQVEQTNQSNLTAAIAGVVEGGAHKFQAFQKWLKRDSIEETTATIRKRIGSIPEVYNNNTLDLKNLASDDISDKLSNDIKLSPSMQDSIIAPNKLNKVNVSEVHDQKHSNSVESPREANKNQEIYHCGEEAGSPKQALSATVAETIRAIFAAFLWHEGLVHDAIACASFLKFHPAIPKKSVYEWSDKPLEETRELLTKDEKIQQRHSVEIINTSNYLNARPSTLEALTKSGYCCVHYRRQRGKLNEHSMYKSNDDFCTNVCPPALKCLVFVWDGLNVDFQNFLNKMMMEREQKDWLPSKVSGNDSNETETPKCKVNLKKLISDENAAAQGAVGGVNDDVVWCELCDTEVNFGIHQQNTFTQHLKMNHPGCGGPTKGKGYNASGVYCEGWVGHCGEEGVGATSWYLMCESCRDKYMPSSEKQVNETLFNRPSIVQKRILTTHSTNNSSQSFFSKNIKLDSNMTAEFVDTMKDNALFLLDLNSCNGGLLNKANSNNLMSIKSKMRGNLMQANPMNRFSTTDEHSRRVYNQKQNSSPNCYGKKGREQSIESTLPDLLWTPPENITCLDVLNAKVSESESCNIFNQDPFIQQNQNNENKSNEIKFHRSFSMIQGWSFYSHNISESDLTNHHCNDEANLSYQNEGGTRGGNVVMRRKKNCLCDSSTDASLLNFPSTNLKKLVPEHIRNPKLKTFIEVPSSQAIDRDAVEAFDTSKKNPENMFLDFLQQNQQGQDDFSKNSFLNRPAIKFIFARHEIDKLRHLLRRNLRKAVCSVFGIQALNWLLRTVSQTMCVHDIMWWFLSSLTRSKNESVMSSNLDESDFSYEHPVAISNIDDYIQNLLLNNLHQLLQSIADITLSLPSGSPLQRLAIQCFCIKFRPNDHQFLHNSHVFNNISKILSKSEEFNEENLTFSTVLIESQDNRSRKSSIKVPKDKVIVYNNVDITDVFELNISSRQAMACALTDNSTETFWESDDEDRNKPKIIEISMIRPHYVCKSINIHIDNCRDLAVSSAGFCFEIMINFLFDFTYFTLQQQHKVTSFTVYSGTSLGELNFLESVETESNIGSWYSVLIKDETNTHFRVELRGVENNIRIRQIKLLGYSNEKKINQESVAGSYGITQTNTFQIQQKYCELETLRVFRVLTNQVFGKLIINTEGGHLNSNNFGVGITDSHLESPVDDSLDLREHMVGILFSRSKLTNLQKQIIVHIVHSIQKEAQKSREEWELQLSTISSSNALKGVSSSEVVLPKSNDVYCFEMLSMVLALSGSSVGRSYLSHQIDLIQDLLTLLHTGSERVQRQVALLLRRILPEISPEGLCSILKIQYQPHSDINSLLQNPKFLNPLNVGILDFLLAIIAKSLQIQVKFKNGSNPLNNKNLNVKLEDYIVPPFVSQPSSLITQKIAPTYQHQISSGTDGDGSVVSHSSHGYYESTEKNVFREDLKTRWFLCGSSSTKLAENIICLIKDMMNGKLSDKWTNVTKTAVAECIVNLTHLDDAHRQPEACLKTPTMWLALASLCVLDEEHVMKLSSSQWSKSGINKRPLCINHDDSITTAVIECVECGTLCFDCDRFLHLNRKTWNHNRTVCKEEEESIKVELHESCGRIKLFWLLGLADSRTLKGIIEFRDGHNIIVCDPQNATGRCRFCGIYGNAGLLSVGNVCVEQQCQEHSANACSKILQCGHFCGGIRNEANCLPCLHQKCQSTSNFISKNPKLTQDGDDMCMICFTEALSCAPSIQMICGHVFHYHCSKLILQKRWHGAKISFAFSQCPICKNDIYHESLTDLLQPINALKDDVRRKAVMRLKFEGIEKETMADQKDLSTYAMERYAYYVCCKCQKAYYGGEARCDVEMAENFNPEELVCGGCSDIAKAQMCPKHGMDFLEYKCRYCCSVAVFFCFGTTHFCDTCHDDFQRLTNIPKIKLPKCPAGPKAMQLMTDECPLHIVHPPTGEEFALGCGICRNFHTF</sequence>
<dbReference type="EMBL" id="CVRI01000020">
    <property type="protein sequence ID" value="CRK91251.1"/>
    <property type="molecule type" value="Genomic_DNA"/>
</dbReference>
<feature type="repeat" description="Filamin" evidence="13">
    <location>
        <begin position="157"/>
        <end position="190"/>
    </location>
</feature>
<evidence type="ECO:0000256" key="5">
    <source>
        <dbReference type="ARBA" id="ARBA00012249"/>
    </source>
</evidence>
<dbReference type="PROSITE" id="PS51284">
    <property type="entry name" value="DOC"/>
    <property type="match status" value="1"/>
</dbReference>
<evidence type="ECO:0000256" key="13">
    <source>
        <dbReference type="PROSITE-ProRule" id="PRU00087"/>
    </source>
</evidence>
<feature type="region of interest" description="Disordered" evidence="15">
    <location>
        <begin position="885"/>
        <end position="910"/>
    </location>
</feature>
<dbReference type="InterPro" id="IPR013783">
    <property type="entry name" value="Ig-like_fold"/>
</dbReference>
<evidence type="ECO:0000313" key="19">
    <source>
        <dbReference type="Proteomes" id="UP000183832"/>
    </source>
</evidence>
<dbReference type="Gene3D" id="3.30.40.10">
    <property type="entry name" value="Zinc/RING finger domain, C3HC4 (zinc finger)"/>
    <property type="match status" value="1"/>
</dbReference>
<name>A0A1J1HTD2_9DIPT</name>
<accession>A0A1J1HTD2</accession>
<dbReference type="InterPro" id="IPR017868">
    <property type="entry name" value="Filamin/ABP280_repeat-like"/>
</dbReference>
<evidence type="ECO:0000256" key="15">
    <source>
        <dbReference type="SAM" id="MobiDB-lite"/>
    </source>
</evidence>
<comment type="pathway">
    <text evidence="3">Protein modification; protein ubiquitination.</text>
</comment>
<evidence type="ECO:0000259" key="17">
    <source>
        <dbReference type="PROSITE" id="PS51284"/>
    </source>
</evidence>
<keyword evidence="7" id="KW-0479">Metal-binding</keyword>
<dbReference type="GO" id="GO:0061630">
    <property type="term" value="F:ubiquitin protein ligase activity"/>
    <property type="evidence" value="ECO:0007669"/>
    <property type="project" value="UniProtKB-EC"/>
</dbReference>
<dbReference type="SMART" id="SM00184">
    <property type="entry name" value="RING"/>
    <property type="match status" value="1"/>
</dbReference>
<evidence type="ECO:0000256" key="10">
    <source>
        <dbReference type="ARBA" id="ARBA00022786"/>
    </source>
</evidence>
<organism evidence="18 19">
    <name type="scientific">Clunio marinus</name>
    <dbReference type="NCBI Taxonomy" id="568069"/>
    <lineage>
        <taxon>Eukaryota</taxon>
        <taxon>Metazoa</taxon>
        <taxon>Ecdysozoa</taxon>
        <taxon>Arthropoda</taxon>
        <taxon>Hexapoda</taxon>
        <taxon>Insecta</taxon>
        <taxon>Pterygota</taxon>
        <taxon>Neoptera</taxon>
        <taxon>Endopterygota</taxon>
        <taxon>Diptera</taxon>
        <taxon>Nematocera</taxon>
        <taxon>Chironomoidea</taxon>
        <taxon>Chironomidae</taxon>
        <taxon>Clunio</taxon>
    </lineage>
</organism>
<keyword evidence="9 14" id="KW-0863">Zinc-finger</keyword>
<dbReference type="PROSITE" id="PS50194">
    <property type="entry name" value="FILAMIN_REPEAT"/>
    <property type="match status" value="1"/>
</dbReference>
<evidence type="ECO:0000259" key="16">
    <source>
        <dbReference type="PROSITE" id="PS50089"/>
    </source>
</evidence>
<feature type="domain" description="DOC" evidence="17">
    <location>
        <begin position="1282"/>
        <end position="1487"/>
    </location>
</feature>
<dbReference type="GO" id="GO:0005634">
    <property type="term" value="C:nucleus"/>
    <property type="evidence" value="ECO:0007669"/>
    <property type="project" value="TreeGrafter"/>
</dbReference>
<comment type="subcellular location">
    <subcellularLocation>
        <location evidence="2">Cell projection</location>
        <location evidence="2">Axon</location>
    </subcellularLocation>
</comment>
<keyword evidence="6" id="KW-0808">Transferase</keyword>
<evidence type="ECO:0000256" key="14">
    <source>
        <dbReference type="PROSITE-ProRule" id="PRU00175"/>
    </source>
</evidence>
<keyword evidence="10" id="KW-0833">Ubl conjugation pathway</keyword>
<evidence type="ECO:0000313" key="18">
    <source>
        <dbReference type="EMBL" id="CRK91251.1"/>
    </source>
</evidence>
<dbReference type="InterPro" id="IPR008979">
    <property type="entry name" value="Galactose-bd-like_sf"/>
</dbReference>
<dbReference type="InterPro" id="IPR013083">
    <property type="entry name" value="Znf_RING/FYVE/PHD"/>
</dbReference>
<keyword evidence="11" id="KW-0862">Zinc</keyword>
<dbReference type="PANTHER" id="PTHR45943:SF1">
    <property type="entry name" value="E3 UBIQUITIN-PROTEIN LIGASE MYCBP2"/>
    <property type="match status" value="1"/>
</dbReference>
<comment type="catalytic activity">
    <reaction evidence="1">
        <text>[E2 ubiquitin-conjugating enzyme]-S-ubiquitinyl-L-cysteine + [acceptor protein]-L-threonine = [E2 ubiquitin-conjugating enzyme]-L-cysteine + [acceptor protein]-3-O-ubiquitinyl-L-threonine.</text>
        <dbReference type="EC" id="2.3.2.33"/>
    </reaction>
</comment>